<feature type="domain" description="Oxidoreductase molybdopterin-binding" evidence="1">
    <location>
        <begin position="26"/>
        <end position="65"/>
    </location>
</feature>
<evidence type="ECO:0000259" key="1">
    <source>
        <dbReference type="Pfam" id="PF00174"/>
    </source>
</evidence>
<dbReference type="EMBL" id="JADBEF010000001">
    <property type="protein sequence ID" value="MBE1564638.1"/>
    <property type="molecule type" value="Genomic_DNA"/>
</dbReference>
<dbReference type="RefSeq" id="WP_225958968.1">
    <property type="nucleotide sequence ID" value="NZ_BAAASY010000009.1"/>
</dbReference>
<dbReference type="Proteomes" id="UP000661607">
    <property type="component" value="Unassembled WGS sequence"/>
</dbReference>
<dbReference type="InterPro" id="IPR036374">
    <property type="entry name" value="OxRdtase_Mopterin-bd_sf"/>
</dbReference>
<dbReference type="Gene3D" id="3.90.420.10">
    <property type="entry name" value="Oxidoreductase, molybdopterin-binding domain"/>
    <property type="match status" value="1"/>
</dbReference>
<sequence length="74" mass="7959">MIPGISSSTGLLPNPSGFRYYSVAASVPRKTAADYRLEIGGLVERPGTYTLDELRALRRGAVQCASKSPVKMVM</sequence>
<dbReference type="Pfam" id="PF00174">
    <property type="entry name" value="Oxidored_molyb"/>
    <property type="match status" value="1"/>
</dbReference>
<name>A0ABR9KRI7_9ACTN</name>
<organism evidence="2 3">
    <name type="scientific">Nonomuraea africana</name>
    <dbReference type="NCBI Taxonomy" id="46171"/>
    <lineage>
        <taxon>Bacteria</taxon>
        <taxon>Bacillati</taxon>
        <taxon>Actinomycetota</taxon>
        <taxon>Actinomycetes</taxon>
        <taxon>Streptosporangiales</taxon>
        <taxon>Streptosporangiaceae</taxon>
        <taxon>Nonomuraea</taxon>
    </lineage>
</organism>
<evidence type="ECO:0000313" key="2">
    <source>
        <dbReference type="EMBL" id="MBE1564638.1"/>
    </source>
</evidence>
<comment type="caution">
    <text evidence="2">The sequence shown here is derived from an EMBL/GenBank/DDBJ whole genome shotgun (WGS) entry which is preliminary data.</text>
</comment>
<gene>
    <name evidence="2" type="ORF">H4W81_007417</name>
</gene>
<keyword evidence="3" id="KW-1185">Reference proteome</keyword>
<dbReference type="InterPro" id="IPR000572">
    <property type="entry name" value="OxRdtase_Mopterin-bd_dom"/>
</dbReference>
<proteinExistence type="predicted"/>
<protein>
    <submittedName>
        <fullName evidence="2">DMSO/TMAO reductase YedYZ molybdopterin-dependent catalytic subunit</fullName>
    </submittedName>
</protein>
<accession>A0ABR9KRI7</accession>
<reference evidence="2 3" key="1">
    <citation type="submission" date="2020-10" db="EMBL/GenBank/DDBJ databases">
        <title>Sequencing the genomes of 1000 actinobacteria strains.</title>
        <authorList>
            <person name="Klenk H.-P."/>
        </authorList>
    </citation>
    <scope>NUCLEOTIDE SEQUENCE [LARGE SCALE GENOMIC DNA]</scope>
    <source>
        <strain evidence="2 3">DSM 43748</strain>
    </source>
</reference>
<dbReference type="SUPFAM" id="SSF56524">
    <property type="entry name" value="Oxidoreductase molybdopterin-binding domain"/>
    <property type="match status" value="1"/>
</dbReference>
<evidence type="ECO:0000313" key="3">
    <source>
        <dbReference type="Proteomes" id="UP000661607"/>
    </source>
</evidence>